<keyword evidence="4" id="KW-0808">Transferase</keyword>
<keyword evidence="10" id="KW-1015">Disulfide bond</keyword>
<dbReference type="Gene3D" id="3.90.1480.20">
    <property type="entry name" value="Glycosyl transferase family 29"/>
    <property type="match status" value="1"/>
</dbReference>
<feature type="disulfide bond" evidence="12">
    <location>
        <begin position="147"/>
        <end position="296"/>
    </location>
</feature>
<dbReference type="AlphaFoldDB" id="A0A9D3PGS8"/>
<keyword evidence="6" id="KW-0735">Signal-anchor</keyword>
<keyword evidence="14" id="KW-1185">Reference proteome</keyword>
<evidence type="ECO:0000256" key="5">
    <source>
        <dbReference type="ARBA" id="ARBA00022692"/>
    </source>
</evidence>
<evidence type="ECO:0000256" key="3">
    <source>
        <dbReference type="ARBA" id="ARBA00022676"/>
    </source>
</evidence>
<organism evidence="13 14">
    <name type="scientific">Megalops atlanticus</name>
    <name type="common">Tarpon</name>
    <name type="synonym">Clupea gigantea</name>
    <dbReference type="NCBI Taxonomy" id="7932"/>
    <lineage>
        <taxon>Eukaryota</taxon>
        <taxon>Metazoa</taxon>
        <taxon>Chordata</taxon>
        <taxon>Craniata</taxon>
        <taxon>Vertebrata</taxon>
        <taxon>Euteleostomi</taxon>
        <taxon>Actinopterygii</taxon>
        <taxon>Neopterygii</taxon>
        <taxon>Teleostei</taxon>
        <taxon>Elopiformes</taxon>
        <taxon>Megalopidae</taxon>
        <taxon>Megalops</taxon>
    </lineage>
</organism>
<dbReference type="PANTHER" id="PTHR11987:SF50">
    <property type="entry name" value="ALPHA-2,8-SIALYLTRANSFERASE 8F"/>
    <property type="match status" value="1"/>
</dbReference>
<dbReference type="InterPro" id="IPR038578">
    <property type="entry name" value="GT29-like_sf"/>
</dbReference>
<evidence type="ECO:0000313" key="13">
    <source>
        <dbReference type="EMBL" id="KAG7459748.1"/>
    </source>
</evidence>
<sequence length="362" mass="41190">MRGLLLKLLFSLMLCLFILGTVLTAFVWYVFNYSDDRPRSSSHPIRKNPEADPSGVCKECRENTIDKMVEIHSHTWKKQEANFKKFRSQLTSRCHGATKAIVTQVNTPLESKIVYDGEKRKPLVVTPKLFSTFLKEQPFKNVTWETCAVVGNGGILLNSSCGEEIDSAHFVFRCNLPPLDKGYEKDVGNNTDLVTANPSILLEKFEGLMEHRRPFVESLSSYRDSMLLLPAFSYGHNTPVSLRALYTLQDFNSPVQPIFLNPEYLQSLARFWRAQGLRAMRLSTGLIVASLALELCTNVHIYGFWPFAQHPHDRRPLTNHYYDNRQSKKTVHAMPAEFAHLLRLHGQGVLRVHLGQCASGPR</sequence>
<dbReference type="OrthoDB" id="10264956at2759"/>
<comment type="similarity">
    <text evidence="2">Belongs to the glycosyltransferase 29 family.</text>
</comment>
<keyword evidence="9" id="KW-0472">Membrane</keyword>
<dbReference type="GO" id="GO:0006491">
    <property type="term" value="P:N-glycan processing"/>
    <property type="evidence" value="ECO:0007669"/>
    <property type="project" value="TreeGrafter"/>
</dbReference>
<name>A0A9D3PGS8_MEGAT</name>
<keyword evidence="7" id="KW-1133">Transmembrane helix</keyword>
<evidence type="ECO:0000256" key="4">
    <source>
        <dbReference type="ARBA" id="ARBA00022679"/>
    </source>
</evidence>
<dbReference type="PANTHER" id="PTHR11987">
    <property type="entry name" value="ALPHA-2,8-SIALYLTRANSFERASE"/>
    <property type="match status" value="1"/>
</dbReference>
<dbReference type="Pfam" id="PF00777">
    <property type="entry name" value="Glyco_transf_29"/>
    <property type="match status" value="1"/>
</dbReference>
<keyword evidence="11" id="KW-0325">Glycoprotein</keyword>
<dbReference type="InterPro" id="IPR012163">
    <property type="entry name" value="Sialyl_trans"/>
</dbReference>
<evidence type="ECO:0000256" key="10">
    <source>
        <dbReference type="ARBA" id="ARBA00023157"/>
    </source>
</evidence>
<dbReference type="GO" id="GO:0003828">
    <property type="term" value="F:alpha-N-acetylneuraminate alpha-2,8-sialyltransferase activity"/>
    <property type="evidence" value="ECO:0007669"/>
    <property type="project" value="TreeGrafter"/>
</dbReference>
<dbReference type="EMBL" id="JAFDVH010000019">
    <property type="protein sequence ID" value="KAG7459748.1"/>
    <property type="molecule type" value="Genomic_DNA"/>
</dbReference>
<evidence type="ECO:0000256" key="2">
    <source>
        <dbReference type="ARBA" id="ARBA00006003"/>
    </source>
</evidence>
<proteinExistence type="inferred from homology"/>
<gene>
    <name evidence="13" type="ORF">MATL_G00213790</name>
</gene>
<dbReference type="GO" id="GO:0009311">
    <property type="term" value="P:oligosaccharide metabolic process"/>
    <property type="evidence" value="ECO:0007669"/>
    <property type="project" value="TreeGrafter"/>
</dbReference>
<dbReference type="PIRSF" id="PIRSF005557">
    <property type="entry name" value="Sialyl_trans"/>
    <property type="match status" value="1"/>
</dbReference>
<keyword evidence="8" id="KW-0333">Golgi apparatus</keyword>
<evidence type="ECO:0000256" key="7">
    <source>
        <dbReference type="ARBA" id="ARBA00022989"/>
    </source>
</evidence>
<evidence type="ECO:0000313" key="14">
    <source>
        <dbReference type="Proteomes" id="UP001046870"/>
    </source>
</evidence>
<comment type="caution">
    <text evidence="13">The sequence shown here is derived from an EMBL/GenBank/DDBJ whole genome shotgun (WGS) entry which is preliminary data.</text>
</comment>
<dbReference type="InterPro" id="IPR001675">
    <property type="entry name" value="Glyco_trans_29"/>
</dbReference>
<evidence type="ECO:0000256" key="1">
    <source>
        <dbReference type="ARBA" id="ARBA00004323"/>
    </source>
</evidence>
<keyword evidence="3" id="KW-0328">Glycosyltransferase</keyword>
<protein>
    <submittedName>
        <fullName evidence="13">Uncharacterized protein</fullName>
    </submittedName>
</protein>
<dbReference type="Proteomes" id="UP001046870">
    <property type="component" value="Chromosome 19"/>
</dbReference>
<reference evidence="13" key="1">
    <citation type="submission" date="2021-01" db="EMBL/GenBank/DDBJ databases">
        <authorList>
            <person name="Zahm M."/>
            <person name="Roques C."/>
            <person name="Cabau C."/>
            <person name="Klopp C."/>
            <person name="Donnadieu C."/>
            <person name="Jouanno E."/>
            <person name="Lampietro C."/>
            <person name="Louis A."/>
            <person name="Herpin A."/>
            <person name="Echchiki A."/>
            <person name="Berthelot C."/>
            <person name="Parey E."/>
            <person name="Roest-Crollius H."/>
            <person name="Braasch I."/>
            <person name="Postlethwait J."/>
            <person name="Bobe J."/>
            <person name="Montfort J."/>
            <person name="Bouchez O."/>
            <person name="Begum T."/>
            <person name="Mejri S."/>
            <person name="Adams A."/>
            <person name="Chen W.-J."/>
            <person name="Guiguen Y."/>
        </authorList>
    </citation>
    <scope>NUCLEOTIDE SEQUENCE</scope>
    <source>
        <strain evidence="13">YG-15Mar2019-1</strain>
        <tissue evidence="13">Brain</tissue>
    </source>
</reference>
<evidence type="ECO:0000256" key="11">
    <source>
        <dbReference type="ARBA" id="ARBA00023180"/>
    </source>
</evidence>
<dbReference type="GO" id="GO:0000139">
    <property type="term" value="C:Golgi membrane"/>
    <property type="evidence" value="ECO:0007669"/>
    <property type="project" value="UniProtKB-SubCell"/>
</dbReference>
<dbReference type="FunFam" id="3.90.1480.20:FF:000001">
    <property type="entry name" value="ST8 alpha-N-acetyl-neuraminide alpha-2,8-sialyltransferase 2"/>
    <property type="match status" value="1"/>
</dbReference>
<dbReference type="CDD" id="cd23971">
    <property type="entry name" value="GT29_ST8SIA_mono"/>
    <property type="match status" value="1"/>
</dbReference>
<comment type="subcellular location">
    <subcellularLocation>
        <location evidence="1">Golgi apparatus membrane</location>
        <topology evidence="1">Single-pass type II membrane protein</topology>
    </subcellularLocation>
</comment>
<evidence type="ECO:0000256" key="12">
    <source>
        <dbReference type="PIRSR" id="PIRSR005557-2"/>
    </source>
</evidence>
<evidence type="ECO:0000256" key="9">
    <source>
        <dbReference type="ARBA" id="ARBA00023136"/>
    </source>
</evidence>
<dbReference type="InterPro" id="IPR050943">
    <property type="entry name" value="Glycosyltr_29_Sialyltrsf"/>
</dbReference>
<accession>A0A9D3PGS8</accession>
<keyword evidence="5" id="KW-0812">Transmembrane</keyword>
<evidence type="ECO:0000256" key="6">
    <source>
        <dbReference type="ARBA" id="ARBA00022968"/>
    </source>
</evidence>
<evidence type="ECO:0000256" key="8">
    <source>
        <dbReference type="ARBA" id="ARBA00023034"/>
    </source>
</evidence>